<dbReference type="AlphaFoldDB" id="A0A5C5XHH6"/>
<comment type="caution">
    <text evidence="2">The sequence shown here is derived from an EMBL/GenBank/DDBJ whole genome shotgun (WGS) entry which is preliminary data.</text>
</comment>
<evidence type="ECO:0000256" key="1">
    <source>
        <dbReference type="SAM" id="Phobius"/>
    </source>
</evidence>
<evidence type="ECO:0000313" key="3">
    <source>
        <dbReference type="Proteomes" id="UP000316095"/>
    </source>
</evidence>
<feature type="transmembrane region" description="Helical" evidence="1">
    <location>
        <begin position="45"/>
        <end position="65"/>
    </location>
</feature>
<feature type="transmembrane region" description="Helical" evidence="1">
    <location>
        <begin position="72"/>
        <end position="93"/>
    </location>
</feature>
<name>A0A5C5XHH6_9PLAN</name>
<keyword evidence="1" id="KW-0472">Membrane</keyword>
<reference evidence="2 3" key="1">
    <citation type="submission" date="2019-02" db="EMBL/GenBank/DDBJ databases">
        <title>Deep-cultivation of Planctomycetes and their phenomic and genomic characterization uncovers novel biology.</title>
        <authorList>
            <person name="Wiegand S."/>
            <person name="Jogler M."/>
            <person name="Boedeker C."/>
            <person name="Pinto D."/>
            <person name="Vollmers J."/>
            <person name="Rivas-Marin E."/>
            <person name="Kohn T."/>
            <person name="Peeters S.H."/>
            <person name="Heuer A."/>
            <person name="Rast P."/>
            <person name="Oberbeckmann S."/>
            <person name="Bunk B."/>
            <person name="Jeske O."/>
            <person name="Meyerdierks A."/>
            <person name="Storesund J.E."/>
            <person name="Kallscheuer N."/>
            <person name="Luecker S."/>
            <person name="Lage O.M."/>
            <person name="Pohl T."/>
            <person name="Merkel B.J."/>
            <person name="Hornburger P."/>
            <person name="Mueller R.-W."/>
            <person name="Bruemmer F."/>
            <person name="Labrenz M."/>
            <person name="Spormann A.M."/>
            <person name="Op Den Camp H."/>
            <person name="Overmann J."/>
            <person name="Amann R."/>
            <person name="Jetten M.S.M."/>
            <person name="Mascher T."/>
            <person name="Medema M.H."/>
            <person name="Devos D.P."/>
            <person name="Kaster A.-K."/>
            <person name="Ovreas L."/>
            <person name="Rohde M."/>
            <person name="Galperin M.Y."/>
            <person name="Jogler C."/>
        </authorList>
    </citation>
    <scope>NUCLEOTIDE SEQUENCE [LARGE SCALE GENOMIC DNA]</scope>
    <source>
        <strain evidence="2 3">Pan54</strain>
    </source>
</reference>
<keyword evidence="3" id="KW-1185">Reference proteome</keyword>
<organism evidence="2 3">
    <name type="scientific">Rubinisphaera italica</name>
    <dbReference type="NCBI Taxonomy" id="2527969"/>
    <lineage>
        <taxon>Bacteria</taxon>
        <taxon>Pseudomonadati</taxon>
        <taxon>Planctomycetota</taxon>
        <taxon>Planctomycetia</taxon>
        <taxon>Planctomycetales</taxon>
        <taxon>Planctomycetaceae</taxon>
        <taxon>Rubinisphaera</taxon>
    </lineage>
</organism>
<feature type="transmembrane region" description="Helical" evidence="1">
    <location>
        <begin position="105"/>
        <end position="123"/>
    </location>
</feature>
<dbReference type="Proteomes" id="UP000316095">
    <property type="component" value="Unassembled WGS sequence"/>
</dbReference>
<dbReference type="OrthoDB" id="5987056at2"/>
<accession>A0A5C5XHH6</accession>
<keyword evidence="1" id="KW-0812">Transmembrane</keyword>
<evidence type="ECO:0000313" key="2">
    <source>
        <dbReference type="EMBL" id="TWT61773.1"/>
    </source>
</evidence>
<dbReference type="EMBL" id="SJPG01000001">
    <property type="protein sequence ID" value="TWT61773.1"/>
    <property type="molecule type" value="Genomic_DNA"/>
</dbReference>
<dbReference type="RefSeq" id="WP_146503719.1">
    <property type="nucleotide sequence ID" value="NZ_SJPG01000001.1"/>
</dbReference>
<protein>
    <recommendedName>
        <fullName evidence="4">DUF4345 domain-containing protein</fullName>
    </recommendedName>
</protein>
<keyword evidence="1" id="KW-1133">Transmembrane helix</keyword>
<proteinExistence type="predicted"/>
<evidence type="ECO:0008006" key="4">
    <source>
        <dbReference type="Google" id="ProtNLM"/>
    </source>
</evidence>
<sequence>MIPKIFLALVGLLYAFLAIYCSVSSEKASRTVHLTMDGAGGRSEFLTVYGGLEFAIALLFLLPLAAPQYLRAGLLSCLIIHASLVAFRTLSIVLEPSAFAETRSLAIGEWVIFLLSLFMLFGLKK</sequence>
<gene>
    <name evidence="2" type="ORF">Pan54_25100</name>
</gene>